<dbReference type="InterPro" id="IPR000212">
    <property type="entry name" value="DNA_helicase_UvrD/REP"/>
</dbReference>
<dbReference type="Gene3D" id="3.40.50.300">
    <property type="entry name" value="P-loop containing nucleotide triphosphate hydrolases"/>
    <property type="match status" value="2"/>
</dbReference>
<evidence type="ECO:0000256" key="4">
    <source>
        <dbReference type="ARBA" id="ARBA00022840"/>
    </source>
</evidence>
<evidence type="ECO:0000256" key="2">
    <source>
        <dbReference type="ARBA" id="ARBA00022801"/>
    </source>
</evidence>
<dbReference type="Proteomes" id="UP001329915">
    <property type="component" value="Chromosome"/>
</dbReference>
<keyword evidence="4 6" id="KW-0067">ATP-binding</keyword>
<dbReference type="GO" id="GO:0003677">
    <property type="term" value="F:DNA binding"/>
    <property type="evidence" value="ECO:0007669"/>
    <property type="project" value="UniProtKB-KW"/>
</dbReference>
<accession>A0AAU0UKX0</accession>
<feature type="domain" description="UvrD-like helicase ATP-binding" evidence="7">
    <location>
        <begin position="41"/>
        <end position="354"/>
    </location>
</feature>
<dbReference type="SUPFAM" id="SSF52540">
    <property type="entry name" value="P-loop containing nucleoside triphosphate hydrolases"/>
    <property type="match status" value="1"/>
</dbReference>
<evidence type="ECO:0000313" key="8">
    <source>
        <dbReference type="EMBL" id="WRO21032.1"/>
    </source>
</evidence>
<gene>
    <name evidence="8" type="ORF">MFMK1_000823</name>
</gene>
<proteinExistence type="predicted"/>
<evidence type="ECO:0000313" key="9">
    <source>
        <dbReference type="Proteomes" id="UP001329915"/>
    </source>
</evidence>
<protein>
    <submittedName>
        <fullName evidence="8">UvrD-helicase domain-containing protein</fullName>
    </submittedName>
</protein>
<dbReference type="PANTHER" id="PTHR11070:SF2">
    <property type="entry name" value="ATP-DEPENDENT DNA HELICASE SRS2"/>
    <property type="match status" value="1"/>
</dbReference>
<feature type="binding site" evidence="6">
    <location>
        <begin position="62"/>
        <end position="69"/>
    </location>
    <ligand>
        <name>ATP</name>
        <dbReference type="ChEBI" id="CHEBI:30616"/>
    </ligand>
</feature>
<dbReference type="AlphaFoldDB" id="A0AAU0UKX0"/>
<evidence type="ECO:0000259" key="7">
    <source>
        <dbReference type="PROSITE" id="PS51198"/>
    </source>
</evidence>
<organism evidence="8 9">
    <name type="scientific">Metallumcola ferriviriculae</name>
    <dbReference type="NCBI Taxonomy" id="3039180"/>
    <lineage>
        <taxon>Bacteria</taxon>
        <taxon>Bacillati</taxon>
        <taxon>Bacillota</taxon>
        <taxon>Clostridia</taxon>
        <taxon>Neomoorellales</taxon>
        <taxon>Desulfitibacteraceae</taxon>
        <taxon>Metallumcola</taxon>
    </lineage>
</organism>
<name>A0AAU0UKX0_9FIRM</name>
<dbReference type="GO" id="GO:0043138">
    <property type="term" value="F:3'-5' DNA helicase activity"/>
    <property type="evidence" value="ECO:0007669"/>
    <property type="project" value="TreeGrafter"/>
</dbReference>
<dbReference type="GO" id="GO:0000725">
    <property type="term" value="P:recombinational repair"/>
    <property type="evidence" value="ECO:0007669"/>
    <property type="project" value="TreeGrafter"/>
</dbReference>
<dbReference type="KEGG" id="dbc:MFMK1_000823"/>
<sequence>MSKREKENILSATLCLADDAHTCTFLNDSKCNKHDKCRICEKTEKQIDYILSPVSKCTYLSACAGSGKTEVLGMKTAFEICRWSQKSSGIAVLTFTNEAANTIKERVRLFYPRDIPTVHYIGTLASFIHGYIAQKFGYAFFQRNREISDKSFSVIDKSTKIYDNTWLNNYTLNFPIPPRMSSIYANQISFQHSDNKWYIYFGESNSIEISEYYKQPTMQENINKIRKRKKKDYLFKYNFFKDKILECKKKFWSDGFASFEDMNLIAKSCLKDGGIVKLLAKKFPLIMVDECQDLSFIELEMLGLLKNAGSSIHYIGDLNQAIYSFKDAKPQYLIKQISEKGFETMYLRDNFRSCQKIVNVACALQSINRDIIGHAQDLCCGNAAVYYEYENEEEAVDFFIELLRRYQIAPQDAIALTRNSSLKNKLNTGTTLDHKQHAIIYAVQLWKIDTQESKKEALLLIGLQIQKWLKSRGRKDNYFCPDTFDDVFKWRLMLRDVLNGFVASDVVNAFNDKTYADWYHSAKEEVIKIVDQYIQQVLGPDKSIYGSATLRTPSGTSSISIQVISGDEFTKLRIDTIHSVKGCSYDAVLLVSSPDGRGKTGYWENWIDDKDETTRFGYVASTRPKYLLAWAVPKLTNEQRIKIETIGLQNCIVK</sequence>
<dbReference type="Pfam" id="PF00580">
    <property type="entry name" value="UvrD-helicase"/>
    <property type="match status" value="1"/>
</dbReference>
<dbReference type="InterPro" id="IPR013986">
    <property type="entry name" value="DExx_box_DNA_helicase_dom_sf"/>
</dbReference>
<dbReference type="InterPro" id="IPR014016">
    <property type="entry name" value="UvrD-like_ATP-bd"/>
</dbReference>
<evidence type="ECO:0000256" key="6">
    <source>
        <dbReference type="PROSITE-ProRule" id="PRU00560"/>
    </source>
</evidence>
<dbReference type="GO" id="GO:0016787">
    <property type="term" value="F:hydrolase activity"/>
    <property type="evidence" value="ECO:0007669"/>
    <property type="project" value="UniProtKB-UniRule"/>
</dbReference>
<keyword evidence="5" id="KW-0238">DNA-binding</keyword>
<dbReference type="RefSeq" id="WP_366923901.1">
    <property type="nucleotide sequence ID" value="NZ_CP121694.1"/>
</dbReference>
<keyword evidence="2 6" id="KW-0378">Hydrolase</keyword>
<evidence type="ECO:0000256" key="5">
    <source>
        <dbReference type="ARBA" id="ARBA00023125"/>
    </source>
</evidence>
<keyword evidence="1 6" id="KW-0547">Nucleotide-binding</keyword>
<dbReference type="GO" id="GO:0005524">
    <property type="term" value="F:ATP binding"/>
    <property type="evidence" value="ECO:0007669"/>
    <property type="project" value="UniProtKB-UniRule"/>
</dbReference>
<dbReference type="PROSITE" id="PS51198">
    <property type="entry name" value="UVRD_HELICASE_ATP_BIND"/>
    <property type="match status" value="1"/>
</dbReference>
<evidence type="ECO:0000256" key="3">
    <source>
        <dbReference type="ARBA" id="ARBA00022806"/>
    </source>
</evidence>
<reference evidence="8 9" key="1">
    <citation type="submission" date="2023-04" db="EMBL/GenBank/DDBJ databases">
        <authorList>
            <person name="Hsu D."/>
        </authorList>
    </citation>
    <scope>NUCLEOTIDE SEQUENCE [LARGE SCALE GENOMIC DNA]</scope>
    <source>
        <strain evidence="8 9">MK1</strain>
    </source>
</reference>
<keyword evidence="3 6" id="KW-0347">Helicase</keyword>
<evidence type="ECO:0000256" key="1">
    <source>
        <dbReference type="ARBA" id="ARBA00022741"/>
    </source>
</evidence>
<dbReference type="EMBL" id="CP121694">
    <property type="protein sequence ID" value="WRO21032.1"/>
    <property type="molecule type" value="Genomic_DNA"/>
</dbReference>
<keyword evidence="9" id="KW-1185">Reference proteome</keyword>
<dbReference type="PANTHER" id="PTHR11070">
    <property type="entry name" value="UVRD / RECB / PCRA DNA HELICASE FAMILY MEMBER"/>
    <property type="match status" value="1"/>
</dbReference>
<dbReference type="InterPro" id="IPR027417">
    <property type="entry name" value="P-loop_NTPase"/>
</dbReference>
<dbReference type="Gene3D" id="1.10.10.160">
    <property type="match status" value="1"/>
</dbReference>